<keyword evidence="10" id="KW-1185">Reference proteome</keyword>
<dbReference type="Proteomes" id="UP001489004">
    <property type="component" value="Unassembled WGS sequence"/>
</dbReference>
<comment type="catalytic activity">
    <reaction evidence="1">
        <text>All bonds known to be hydrolyzed by this endopeptidase have arginine in P1 and an acidic residue in P4. P6 is often occupied by an acidic residue or by a hydroxy-amino-acid residue, the phosphorylation of which enhances cleavage.</text>
        <dbReference type="EC" id="3.4.22.49"/>
    </reaction>
</comment>
<comment type="caution">
    <text evidence="9">The sequence shown here is derived from an EMBL/GenBank/DDBJ whole genome shotgun (WGS) entry which is preliminary data.</text>
</comment>
<evidence type="ECO:0000259" key="8">
    <source>
        <dbReference type="PROSITE" id="PS51700"/>
    </source>
</evidence>
<dbReference type="SMART" id="SM00448">
    <property type="entry name" value="REC"/>
    <property type="match status" value="1"/>
</dbReference>
<gene>
    <name evidence="9" type="ORF">WJX72_007397</name>
</gene>
<sequence>MLSAIPLMVDLAYLMGIQGRSNLQGRLCCTANWAATASLTDLDVDLAEVLANTPEACWLSLAISPHPVPAVLNLEGSGITQQLAWWPLSLAALCRSAGERGLDAAEMHELASSAAADKRRGPAVPLNRAMLHHLAAEADNRAGDTTTALYNASEALRMASSLYLLMAPKPAVSATSTDATLSQPVDGTADGSTGAAEGPASVATASGSVPTTLADADRPSLWRVCAQYLASLLQNGELFERAGVPDDALHVFKEGASLVRTHAPAHEGCSPEAAAFIDVELIKVAALLNQLQGNTERALELYNDAVERTAAVLEAADGDLQLHWRVMDVLLQLRIAQATCHLEQGDEYRLLLRAYMLSRGVPLLFRRAAAGLAEVCGVLGCLHAAAMFLHASLGATTRLQYSGIQEHKLHSLLRRAAATPAGDTAAPQGLEGLSRICSALLPDALLNEAPHSTSIHPPGLAATCPISLELYKLAVQCTVLDELSSILEASADSMAAGNPVETPEQKGDWWRCRIALDGRMQALLLHMDHTWLGLWRCFAANIIAVSAKQQGKATSMRSKSRAAPMAELLPGEAEPATPLPVAAPKFRPVSRLASMQAGSTSAAPSRMAIKQAASSIRQLEAEMDALAIIGTKRRTAGALAGLLTAVKPPKTAALPWESMPSMRANRMYRMPSLACAAANVERQTQGMAGAPGSGTCDVDLGSTFYLLNPSGDLPSTQATFEAWFSGQPGWQGIAGAAPSAAALSEALQAHHMFIYFGHGGGEQYLPSRALRRLPACAAGLLMGCSSGRLAQHGRYEPGGPVLAYLLAGCPAAVANLWDVTDRDIDRFSSALLERWLPPDGASTCSDAALLGPDGMDGARILVVDDIKLNRVVLGKLLKALGFDVVYAATGLEAVEQYEQLKDLFCLLMDIHMPEMDGLEAARKIRSLEAQASSHSCTSTSRDSGMSLAYSSDDSSGCRRVPIVAVSACTHAEQLASPALAHVTADMDTERPWEIAGMDAFIEKPVKKEHLHCILQRLSQGDDLRQQPSLATRQAAGRPPPDTFKRRYDAISAEDEDASSASHQTRPCIRQRQGAA</sequence>
<organism evidence="9 10">
    <name type="scientific">[Myrmecia] bisecta</name>
    <dbReference type="NCBI Taxonomy" id="41462"/>
    <lineage>
        <taxon>Eukaryota</taxon>
        <taxon>Viridiplantae</taxon>
        <taxon>Chlorophyta</taxon>
        <taxon>core chlorophytes</taxon>
        <taxon>Trebouxiophyceae</taxon>
        <taxon>Trebouxiales</taxon>
        <taxon>Trebouxiaceae</taxon>
        <taxon>Myrmecia</taxon>
    </lineage>
</organism>
<dbReference type="GO" id="GO:0005737">
    <property type="term" value="C:cytoplasm"/>
    <property type="evidence" value="ECO:0007669"/>
    <property type="project" value="TreeGrafter"/>
</dbReference>
<protein>
    <recommendedName>
        <fullName evidence="2">separase</fullName>
        <ecNumber evidence="2">3.4.22.49</ecNumber>
    </recommendedName>
</protein>
<feature type="domain" description="Response regulatory" evidence="7">
    <location>
        <begin position="859"/>
        <end position="1018"/>
    </location>
</feature>
<dbReference type="SUPFAM" id="SSF52172">
    <property type="entry name" value="CheY-like"/>
    <property type="match status" value="1"/>
</dbReference>
<keyword evidence="3" id="KW-0378">Hydrolase</keyword>
<evidence type="ECO:0000256" key="1">
    <source>
        <dbReference type="ARBA" id="ARBA00000451"/>
    </source>
</evidence>
<evidence type="ECO:0000259" key="7">
    <source>
        <dbReference type="PROSITE" id="PS50110"/>
    </source>
</evidence>
<proteinExistence type="predicted"/>
<dbReference type="GO" id="GO:0004197">
    <property type="term" value="F:cysteine-type endopeptidase activity"/>
    <property type="evidence" value="ECO:0007669"/>
    <property type="project" value="InterPro"/>
</dbReference>
<feature type="modified residue" description="4-aspartylphosphate" evidence="5">
    <location>
        <position position="909"/>
    </location>
</feature>
<dbReference type="PROSITE" id="PS50110">
    <property type="entry name" value="RESPONSE_REGULATORY"/>
    <property type="match status" value="1"/>
</dbReference>
<reference evidence="9 10" key="1">
    <citation type="journal article" date="2024" name="Nat. Commun.">
        <title>Phylogenomics reveals the evolutionary origins of lichenization in chlorophyte algae.</title>
        <authorList>
            <person name="Puginier C."/>
            <person name="Libourel C."/>
            <person name="Otte J."/>
            <person name="Skaloud P."/>
            <person name="Haon M."/>
            <person name="Grisel S."/>
            <person name="Petersen M."/>
            <person name="Berrin J.G."/>
            <person name="Delaux P.M."/>
            <person name="Dal Grande F."/>
            <person name="Keller J."/>
        </authorList>
    </citation>
    <scope>NUCLEOTIDE SEQUENCE [LARGE SCALE GENOMIC DNA]</scope>
    <source>
        <strain evidence="9 10">SAG 2043</strain>
    </source>
</reference>
<dbReference type="AlphaFoldDB" id="A0AAW1PKD9"/>
<dbReference type="GO" id="GO:0000160">
    <property type="term" value="P:phosphorelay signal transduction system"/>
    <property type="evidence" value="ECO:0007669"/>
    <property type="project" value="InterPro"/>
</dbReference>
<evidence type="ECO:0000256" key="2">
    <source>
        <dbReference type="ARBA" id="ARBA00012489"/>
    </source>
</evidence>
<evidence type="ECO:0000313" key="9">
    <source>
        <dbReference type="EMBL" id="KAK9808987.1"/>
    </source>
</evidence>
<evidence type="ECO:0000256" key="5">
    <source>
        <dbReference type="PROSITE-ProRule" id="PRU00169"/>
    </source>
</evidence>
<dbReference type="InterPro" id="IPR001789">
    <property type="entry name" value="Sig_transdc_resp-reg_receiver"/>
</dbReference>
<dbReference type="InterPro" id="IPR005314">
    <property type="entry name" value="Peptidase_C50"/>
</dbReference>
<dbReference type="InterPro" id="IPR030397">
    <property type="entry name" value="SEPARIN_core_dom"/>
</dbReference>
<dbReference type="Gene3D" id="3.40.50.2300">
    <property type="match status" value="1"/>
</dbReference>
<feature type="region of interest" description="Disordered" evidence="6">
    <location>
        <begin position="175"/>
        <end position="206"/>
    </location>
</feature>
<evidence type="ECO:0000256" key="3">
    <source>
        <dbReference type="ARBA" id="ARBA00022801"/>
    </source>
</evidence>
<name>A0AAW1PKD9_9CHLO</name>
<keyword evidence="4" id="KW-0159">Chromosome partition</keyword>
<accession>A0AAW1PKD9</accession>
<dbReference type="EC" id="3.4.22.49" evidence="2"/>
<evidence type="ECO:0000256" key="6">
    <source>
        <dbReference type="SAM" id="MobiDB-lite"/>
    </source>
</evidence>
<dbReference type="InterPro" id="IPR011006">
    <property type="entry name" value="CheY-like_superfamily"/>
</dbReference>
<feature type="compositionally biased region" description="Polar residues" evidence="6">
    <location>
        <begin position="175"/>
        <end position="185"/>
    </location>
</feature>
<dbReference type="GO" id="GO:0006508">
    <property type="term" value="P:proteolysis"/>
    <property type="evidence" value="ECO:0007669"/>
    <property type="project" value="InterPro"/>
</dbReference>
<feature type="domain" description="Peptidase C50" evidence="8">
    <location>
        <begin position="700"/>
        <end position="795"/>
    </location>
</feature>
<feature type="region of interest" description="Disordered" evidence="6">
    <location>
        <begin position="1030"/>
        <end position="1075"/>
    </location>
</feature>
<dbReference type="Pfam" id="PF00072">
    <property type="entry name" value="Response_reg"/>
    <property type="match status" value="1"/>
</dbReference>
<dbReference type="GO" id="GO:0051307">
    <property type="term" value="P:meiotic chromosome separation"/>
    <property type="evidence" value="ECO:0007669"/>
    <property type="project" value="TreeGrafter"/>
</dbReference>
<dbReference type="CDD" id="cd17546">
    <property type="entry name" value="REC_hyHK_CKI1_RcsC-like"/>
    <property type="match status" value="1"/>
</dbReference>
<dbReference type="GO" id="GO:0005634">
    <property type="term" value="C:nucleus"/>
    <property type="evidence" value="ECO:0007669"/>
    <property type="project" value="InterPro"/>
</dbReference>
<dbReference type="PANTHER" id="PTHR12792:SF0">
    <property type="entry name" value="SEPARIN"/>
    <property type="match status" value="1"/>
</dbReference>
<dbReference type="GO" id="GO:0072686">
    <property type="term" value="C:mitotic spindle"/>
    <property type="evidence" value="ECO:0007669"/>
    <property type="project" value="TreeGrafter"/>
</dbReference>
<evidence type="ECO:0000256" key="4">
    <source>
        <dbReference type="ARBA" id="ARBA00022829"/>
    </source>
</evidence>
<dbReference type="PROSITE" id="PS51700">
    <property type="entry name" value="SEPARIN"/>
    <property type="match status" value="1"/>
</dbReference>
<dbReference type="PANTHER" id="PTHR12792">
    <property type="entry name" value="EXTRA SPINDLE POLES 1-RELATED"/>
    <property type="match status" value="1"/>
</dbReference>
<dbReference type="EMBL" id="JALJOR010000011">
    <property type="protein sequence ID" value="KAK9808987.1"/>
    <property type="molecule type" value="Genomic_DNA"/>
</dbReference>
<evidence type="ECO:0000313" key="10">
    <source>
        <dbReference type="Proteomes" id="UP001489004"/>
    </source>
</evidence>
<keyword evidence="5" id="KW-0597">Phosphoprotein</keyword>
<dbReference type="Pfam" id="PF03568">
    <property type="entry name" value="Separin_C"/>
    <property type="match status" value="2"/>
</dbReference>